<dbReference type="Proteomes" id="UP000825890">
    <property type="component" value="Unassembled WGS sequence"/>
</dbReference>
<dbReference type="PANTHER" id="PTHR38116">
    <property type="entry name" value="CHROMOSOME 7, WHOLE GENOME SHOTGUN SEQUENCE"/>
    <property type="match status" value="1"/>
</dbReference>
<evidence type="ECO:0008006" key="4">
    <source>
        <dbReference type="Google" id="ProtNLM"/>
    </source>
</evidence>
<keyword evidence="3" id="KW-1185">Reference proteome</keyword>
<dbReference type="AlphaFoldDB" id="A0A9P3CBL6"/>
<dbReference type="EMBL" id="BOLY01000002">
    <property type="protein sequence ID" value="GIZ39776.1"/>
    <property type="molecule type" value="Genomic_DNA"/>
</dbReference>
<proteinExistence type="predicted"/>
<dbReference type="RefSeq" id="XP_044654263.1">
    <property type="nucleotide sequence ID" value="XM_044798328.1"/>
</dbReference>
<evidence type="ECO:0000313" key="2">
    <source>
        <dbReference type="EMBL" id="GIZ39776.1"/>
    </source>
</evidence>
<sequence length="266" mass="29868">MAVEHFIMHEYTNVTNENWRGKNDPAERRRIQNRINQRAFRQRQREGESFKSSRSQSPSESAASTPSRPENTVKNGGQDTLSISTPQLSIGSYTSTGRHYDDLARLINRNFYAAAYSNARSLGIKQSSIQRAEVGLTPKADKAVPKTLAPIPAQYQIAHDHLIDALPHARLRYNILRATAMSQIDATMLCDELRCSGALEYIGGSWQRCGLIVWGDADQVHSWEISAGFMQRWSSLLHGCEDLLAVTNSWRAQRGEPMFPQSMSTS</sequence>
<dbReference type="PANTHER" id="PTHR38116:SF1">
    <property type="entry name" value="BZIP DOMAIN-CONTAINING PROTEIN"/>
    <property type="match status" value="1"/>
</dbReference>
<comment type="caution">
    <text evidence="2">The sequence shown here is derived from an EMBL/GenBank/DDBJ whole genome shotgun (WGS) entry which is preliminary data.</text>
</comment>
<feature type="compositionally biased region" description="Low complexity" evidence="1">
    <location>
        <begin position="52"/>
        <end position="70"/>
    </location>
</feature>
<feature type="compositionally biased region" description="Polar residues" evidence="1">
    <location>
        <begin position="72"/>
        <end position="88"/>
    </location>
</feature>
<protein>
    <recommendedName>
        <fullName evidence="4">BZIP domain-containing protein</fullName>
    </recommendedName>
</protein>
<feature type="region of interest" description="Disordered" evidence="1">
    <location>
        <begin position="35"/>
        <end position="88"/>
    </location>
</feature>
<evidence type="ECO:0000313" key="3">
    <source>
        <dbReference type="Proteomes" id="UP000825890"/>
    </source>
</evidence>
<evidence type="ECO:0000256" key="1">
    <source>
        <dbReference type="SAM" id="MobiDB-lite"/>
    </source>
</evidence>
<accession>A0A9P3CBL6</accession>
<dbReference type="GeneID" id="68288722"/>
<dbReference type="OrthoDB" id="2245989at2759"/>
<dbReference type="Pfam" id="PF11905">
    <property type="entry name" value="DUF3425"/>
    <property type="match status" value="1"/>
</dbReference>
<reference evidence="2 3" key="1">
    <citation type="submission" date="2021-01" db="EMBL/GenBank/DDBJ databases">
        <title>Cercospora kikuchii MAFF 305040 whole genome shotgun sequence.</title>
        <authorList>
            <person name="Kashiwa T."/>
            <person name="Suzuki T."/>
        </authorList>
    </citation>
    <scope>NUCLEOTIDE SEQUENCE [LARGE SCALE GENOMIC DNA]</scope>
    <source>
        <strain evidence="2 3">MAFF 305040</strain>
    </source>
</reference>
<organism evidence="2 3">
    <name type="scientific">Cercospora kikuchii</name>
    <dbReference type="NCBI Taxonomy" id="84275"/>
    <lineage>
        <taxon>Eukaryota</taxon>
        <taxon>Fungi</taxon>
        <taxon>Dikarya</taxon>
        <taxon>Ascomycota</taxon>
        <taxon>Pezizomycotina</taxon>
        <taxon>Dothideomycetes</taxon>
        <taxon>Dothideomycetidae</taxon>
        <taxon>Mycosphaerellales</taxon>
        <taxon>Mycosphaerellaceae</taxon>
        <taxon>Cercospora</taxon>
    </lineage>
</organism>
<dbReference type="InterPro" id="IPR021833">
    <property type="entry name" value="DUF3425"/>
</dbReference>
<gene>
    <name evidence="2" type="ORF">CKM354_000314700</name>
</gene>
<dbReference type="CDD" id="cd14688">
    <property type="entry name" value="bZIP_YAP"/>
    <property type="match status" value="1"/>
</dbReference>
<name>A0A9P3CBL6_9PEZI</name>